<organism evidence="3 4">
    <name type="scientific">Olpidium bornovanus</name>
    <dbReference type="NCBI Taxonomy" id="278681"/>
    <lineage>
        <taxon>Eukaryota</taxon>
        <taxon>Fungi</taxon>
        <taxon>Fungi incertae sedis</taxon>
        <taxon>Olpidiomycota</taxon>
        <taxon>Olpidiomycotina</taxon>
        <taxon>Olpidiomycetes</taxon>
        <taxon>Olpidiales</taxon>
        <taxon>Olpidiaceae</taxon>
        <taxon>Olpidium</taxon>
    </lineage>
</organism>
<dbReference type="AlphaFoldDB" id="A0A8H7ZX41"/>
<protein>
    <submittedName>
        <fullName evidence="3">Uncharacterized protein</fullName>
    </submittedName>
</protein>
<comment type="caution">
    <text evidence="3">The sequence shown here is derived from an EMBL/GenBank/DDBJ whole genome shotgun (WGS) entry which is preliminary data.</text>
</comment>
<keyword evidence="2" id="KW-1133">Transmembrane helix</keyword>
<keyword evidence="4" id="KW-1185">Reference proteome</keyword>
<dbReference type="PANTHER" id="PTHR34587:SF2">
    <property type="entry name" value="G-PROTEIN COUPLED RECEPTORS FAMILY 1 PROFILE DOMAIN-CONTAINING PROTEIN"/>
    <property type="match status" value="1"/>
</dbReference>
<feature type="transmembrane region" description="Helical" evidence="2">
    <location>
        <begin position="156"/>
        <end position="175"/>
    </location>
</feature>
<evidence type="ECO:0000256" key="1">
    <source>
        <dbReference type="SAM" id="MobiDB-lite"/>
    </source>
</evidence>
<dbReference type="EMBL" id="JAEFCI010004340">
    <property type="protein sequence ID" value="KAG5461011.1"/>
    <property type="molecule type" value="Genomic_DNA"/>
</dbReference>
<evidence type="ECO:0000313" key="3">
    <source>
        <dbReference type="EMBL" id="KAG5461011.1"/>
    </source>
</evidence>
<dbReference type="OrthoDB" id="2336871at2759"/>
<gene>
    <name evidence="3" type="ORF">BJ554DRAFT_6868</name>
</gene>
<proteinExistence type="predicted"/>
<accession>A0A8H7ZX41</accession>
<sequence length="413" mass="43983">MRAGRHVLPDAHSVRDFRPIGWRDAKIARRPCSARTHAPDPGIRTPAPRRQSAGRNGPPARLARPYRPRSRRPGLGPLPARRGEHDFVGGEGSAAALSLGLASAQEQTPSAFPPPLSPRLREPGAALVPARMQPNGYAQHSCVFSFQIGMKRPGKAAYPTPAVVVALLSFLLLFVTPTAEAGTLCFAFVLQGYFFMTDMTNVVIRPPASSQPAFKDVYVSGRPLLPRLARRQAQRQRGTVRRPQSSDNEGADVDNDQTAARQDRQDEQANLAADQGLDVQAIGGIGGVDPATGETLLALPLPSAFCTALGQDLADGTQKPDGNLQTGFFTVAATEYYTQPQTLNSDGIIKGALTVGLNDAAGGDGRLSTDVPANTLNTAGVYRICTMVGAFSHQPVVMPIAQRGAQDDCIRIN</sequence>
<feature type="transmembrane region" description="Helical" evidence="2">
    <location>
        <begin position="181"/>
        <end position="204"/>
    </location>
</feature>
<keyword evidence="2" id="KW-0472">Membrane</keyword>
<dbReference type="InterPro" id="IPR053216">
    <property type="entry name" value="Appressorial_penetr-assoc"/>
</dbReference>
<keyword evidence="2" id="KW-0812">Transmembrane</keyword>
<feature type="compositionally biased region" description="Basic residues" evidence="1">
    <location>
        <begin position="230"/>
        <end position="240"/>
    </location>
</feature>
<evidence type="ECO:0000256" key="2">
    <source>
        <dbReference type="SAM" id="Phobius"/>
    </source>
</evidence>
<feature type="non-terminal residue" evidence="3">
    <location>
        <position position="413"/>
    </location>
</feature>
<dbReference type="Proteomes" id="UP000673691">
    <property type="component" value="Unassembled WGS sequence"/>
</dbReference>
<feature type="region of interest" description="Disordered" evidence="1">
    <location>
        <begin position="28"/>
        <end position="87"/>
    </location>
</feature>
<evidence type="ECO:0000313" key="4">
    <source>
        <dbReference type="Proteomes" id="UP000673691"/>
    </source>
</evidence>
<feature type="region of interest" description="Disordered" evidence="1">
    <location>
        <begin position="230"/>
        <end position="273"/>
    </location>
</feature>
<reference evidence="3 4" key="1">
    <citation type="journal article" name="Sci. Rep.">
        <title>Genome-scale phylogenetic analyses confirm Olpidium as the closest living zoosporic fungus to the non-flagellated, terrestrial fungi.</title>
        <authorList>
            <person name="Chang Y."/>
            <person name="Rochon D."/>
            <person name="Sekimoto S."/>
            <person name="Wang Y."/>
            <person name="Chovatia M."/>
            <person name="Sandor L."/>
            <person name="Salamov A."/>
            <person name="Grigoriev I.V."/>
            <person name="Stajich J.E."/>
            <person name="Spatafora J.W."/>
        </authorList>
    </citation>
    <scope>NUCLEOTIDE SEQUENCE [LARGE SCALE GENOMIC DNA]</scope>
    <source>
        <strain evidence="3">S191</strain>
    </source>
</reference>
<name>A0A8H7ZX41_9FUNG</name>
<dbReference type="PANTHER" id="PTHR34587">
    <property type="entry name" value="VWFA DOMAIN-CONTAINING PROTEIN"/>
    <property type="match status" value="1"/>
</dbReference>